<dbReference type="AlphaFoldDB" id="A0A433QZV6"/>
<protein>
    <submittedName>
        <fullName evidence="1">Uncharacterized protein</fullName>
    </submittedName>
</protein>
<comment type="caution">
    <text evidence="1">The sequence shown here is derived from an EMBL/GenBank/DDBJ whole genome shotgun (WGS) entry which is preliminary data.</text>
</comment>
<accession>A0A433QZV6</accession>
<reference evidence="1 2" key="1">
    <citation type="journal article" date="2018" name="New Phytol.">
        <title>Phylogenomics of Endogonaceae and evolution of mycorrhizas within Mucoromycota.</title>
        <authorList>
            <person name="Chang Y."/>
            <person name="Desiro A."/>
            <person name="Na H."/>
            <person name="Sandor L."/>
            <person name="Lipzen A."/>
            <person name="Clum A."/>
            <person name="Barry K."/>
            <person name="Grigoriev I.V."/>
            <person name="Martin F.M."/>
            <person name="Stajich J.E."/>
            <person name="Smith M.E."/>
            <person name="Bonito G."/>
            <person name="Spatafora J.W."/>
        </authorList>
    </citation>
    <scope>NUCLEOTIDE SEQUENCE [LARGE SCALE GENOMIC DNA]</scope>
    <source>
        <strain evidence="1 2">AD002</strain>
    </source>
</reference>
<evidence type="ECO:0000313" key="1">
    <source>
        <dbReference type="EMBL" id="RUS35308.1"/>
    </source>
</evidence>
<organism evidence="1 2">
    <name type="scientific">Jimgerdemannia flammicorona</name>
    <dbReference type="NCBI Taxonomy" id="994334"/>
    <lineage>
        <taxon>Eukaryota</taxon>
        <taxon>Fungi</taxon>
        <taxon>Fungi incertae sedis</taxon>
        <taxon>Mucoromycota</taxon>
        <taxon>Mucoromycotina</taxon>
        <taxon>Endogonomycetes</taxon>
        <taxon>Endogonales</taxon>
        <taxon>Endogonaceae</taxon>
        <taxon>Jimgerdemannia</taxon>
    </lineage>
</organism>
<name>A0A433QZV6_9FUNG</name>
<dbReference type="EMBL" id="RBNJ01000145">
    <property type="protein sequence ID" value="RUS35308.1"/>
    <property type="molecule type" value="Genomic_DNA"/>
</dbReference>
<evidence type="ECO:0000313" key="2">
    <source>
        <dbReference type="Proteomes" id="UP000274822"/>
    </source>
</evidence>
<keyword evidence="2" id="KW-1185">Reference proteome</keyword>
<sequence length="102" mass="11617">MDQAVFETLSQVLADDPNVRMTAELNLRELEKLPEQRAYPRISRYPLAHEALHVPSSLPQSEFPISLTKLTLTKELTIPQRQISFLHARSRFQTSSSITTIA</sequence>
<gene>
    <name evidence="1" type="ORF">BC938DRAFT_472867</name>
</gene>
<dbReference type="Proteomes" id="UP000274822">
    <property type="component" value="Unassembled WGS sequence"/>
</dbReference>
<proteinExistence type="predicted"/>